<organism evidence="2 3">
    <name type="scientific">Ureibacillus yapensis</name>
    <dbReference type="NCBI Taxonomy" id="2304605"/>
    <lineage>
        <taxon>Bacteria</taxon>
        <taxon>Bacillati</taxon>
        <taxon>Bacillota</taxon>
        <taxon>Bacilli</taxon>
        <taxon>Bacillales</taxon>
        <taxon>Caryophanaceae</taxon>
        <taxon>Ureibacillus</taxon>
    </lineage>
</organism>
<protein>
    <submittedName>
        <fullName evidence="2">Uncharacterized protein</fullName>
    </submittedName>
</protein>
<evidence type="ECO:0000256" key="1">
    <source>
        <dbReference type="SAM" id="MobiDB-lite"/>
    </source>
</evidence>
<reference evidence="2 3" key="1">
    <citation type="submission" date="2018-08" db="EMBL/GenBank/DDBJ databases">
        <title>Lysinibacillus sp. YLB-03 draft genome sequence.</title>
        <authorList>
            <person name="Yu L."/>
        </authorList>
    </citation>
    <scope>NUCLEOTIDE SEQUENCE [LARGE SCALE GENOMIC DNA]</scope>
    <source>
        <strain evidence="2 3">YLB-03</strain>
    </source>
</reference>
<proteinExistence type="predicted"/>
<feature type="region of interest" description="Disordered" evidence="1">
    <location>
        <begin position="1"/>
        <end position="22"/>
    </location>
</feature>
<feature type="region of interest" description="Disordered" evidence="1">
    <location>
        <begin position="40"/>
        <end position="68"/>
    </location>
</feature>
<evidence type="ECO:0000313" key="2">
    <source>
        <dbReference type="EMBL" id="RHW39328.1"/>
    </source>
</evidence>
<sequence>MRESEATAALSAPHPCAAEGPNREAFTAFDRGQMFFARKRSDSSRPRLDGLGGLRWTQKKTHPIGTPF</sequence>
<dbReference type="AlphaFoldDB" id="A0A396SGC1"/>
<evidence type="ECO:0000313" key="3">
    <source>
        <dbReference type="Proteomes" id="UP000265692"/>
    </source>
</evidence>
<dbReference type="EMBL" id="QWEI01000001">
    <property type="protein sequence ID" value="RHW39328.1"/>
    <property type="molecule type" value="Genomic_DNA"/>
</dbReference>
<dbReference type="Proteomes" id="UP000265692">
    <property type="component" value="Unassembled WGS sequence"/>
</dbReference>
<keyword evidence="3" id="KW-1185">Reference proteome</keyword>
<name>A0A396SGC1_9BACL</name>
<accession>A0A396SGC1</accession>
<comment type="caution">
    <text evidence="2">The sequence shown here is derived from an EMBL/GenBank/DDBJ whole genome shotgun (WGS) entry which is preliminary data.</text>
</comment>
<gene>
    <name evidence="2" type="ORF">D1B33_00315</name>
</gene>